<dbReference type="Pfam" id="PF00657">
    <property type="entry name" value="Lipase_GDSL"/>
    <property type="match status" value="1"/>
</dbReference>
<evidence type="ECO:0000313" key="2">
    <source>
        <dbReference type="EMBL" id="GFC67526.1"/>
    </source>
</evidence>
<feature type="non-terminal residue" evidence="2">
    <location>
        <position position="1"/>
    </location>
</feature>
<gene>
    <name evidence="2" type="ORF">Tci_839496</name>
</gene>
<evidence type="ECO:0008006" key="3">
    <source>
        <dbReference type="Google" id="ProtNLM"/>
    </source>
</evidence>
<dbReference type="SUPFAM" id="SSF52266">
    <property type="entry name" value="SGNH hydrolase"/>
    <property type="match status" value="1"/>
</dbReference>
<proteinExistence type="inferred from homology"/>
<name>A0A699QIQ6_TANCI</name>
<dbReference type="AlphaFoldDB" id="A0A699QIQ6"/>
<sequence>DVTTNGYGYNNPLGFNPYFERLLPSTQPGALISYLQYVQERVATLKPTFFTNWLGNNDVLSYATAGGADPSRTLTPVADFTTKYKQVLDVLTAGGAKGLVATIPNVTNVPLFTTVKASAIKVLIRSNPALPNAAAASFYIRTGTGAVREATDADYVLLTAQAVIGTGATQANPLPIGVGYSPALANPNELNSVIRAEATARGLALFDANTYFQGVASAGYTYNAVSNSASFITGNLFSLDGVHPTPRGYALVANEMIKAINAQYGSSIQQVNPTNYRGILLP</sequence>
<dbReference type="EMBL" id="BKCJ011015867">
    <property type="protein sequence ID" value="GFC67526.1"/>
    <property type="molecule type" value="Genomic_DNA"/>
</dbReference>
<dbReference type="InterPro" id="IPR001087">
    <property type="entry name" value="GDSL"/>
</dbReference>
<reference evidence="2" key="1">
    <citation type="journal article" date="2019" name="Sci. Rep.">
        <title>Draft genome of Tanacetum cinerariifolium, the natural source of mosquito coil.</title>
        <authorList>
            <person name="Yamashiro T."/>
            <person name="Shiraishi A."/>
            <person name="Satake H."/>
            <person name="Nakayama K."/>
        </authorList>
    </citation>
    <scope>NUCLEOTIDE SEQUENCE</scope>
</reference>
<dbReference type="Gene3D" id="3.40.50.1110">
    <property type="entry name" value="SGNH hydrolase"/>
    <property type="match status" value="1"/>
</dbReference>
<organism evidence="2">
    <name type="scientific">Tanacetum cinerariifolium</name>
    <name type="common">Dalmatian daisy</name>
    <name type="synonym">Chrysanthemum cinerariifolium</name>
    <dbReference type="NCBI Taxonomy" id="118510"/>
    <lineage>
        <taxon>Eukaryota</taxon>
        <taxon>Viridiplantae</taxon>
        <taxon>Streptophyta</taxon>
        <taxon>Embryophyta</taxon>
        <taxon>Tracheophyta</taxon>
        <taxon>Spermatophyta</taxon>
        <taxon>Magnoliopsida</taxon>
        <taxon>eudicotyledons</taxon>
        <taxon>Gunneridae</taxon>
        <taxon>Pentapetalae</taxon>
        <taxon>asterids</taxon>
        <taxon>campanulids</taxon>
        <taxon>Asterales</taxon>
        <taxon>Asteraceae</taxon>
        <taxon>Asteroideae</taxon>
        <taxon>Anthemideae</taxon>
        <taxon>Anthemidinae</taxon>
        <taxon>Tanacetum</taxon>
    </lineage>
</organism>
<accession>A0A699QIQ6</accession>
<evidence type="ECO:0000256" key="1">
    <source>
        <dbReference type="ARBA" id="ARBA00008668"/>
    </source>
</evidence>
<comment type="caution">
    <text evidence="2">The sequence shown here is derived from an EMBL/GenBank/DDBJ whole genome shotgun (WGS) entry which is preliminary data.</text>
</comment>
<dbReference type="GO" id="GO:0016788">
    <property type="term" value="F:hydrolase activity, acting on ester bonds"/>
    <property type="evidence" value="ECO:0007669"/>
    <property type="project" value="InterPro"/>
</dbReference>
<protein>
    <recommendedName>
        <fullName evidence="3">SGNH hydrolase-type esterase domain-containing protein</fullName>
    </recommendedName>
</protein>
<comment type="similarity">
    <text evidence="1">Belongs to the 'GDSL' lipolytic enzyme family.</text>
</comment>
<dbReference type="InterPro" id="IPR036514">
    <property type="entry name" value="SGNH_hydro_sf"/>
</dbReference>